<dbReference type="GO" id="GO:0000162">
    <property type="term" value="P:L-tryptophan biosynthetic process"/>
    <property type="evidence" value="ECO:0007669"/>
    <property type="project" value="TreeGrafter"/>
</dbReference>
<dbReference type="Gene3D" id="3.40.50.880">
    <property type="match status" value="1"/>
</dbReference>
<dbReference type="InterPro" id="IPR006221">
    <property type="entry name" value="TrpG/PapA_dom"/>
</dbReference>
<dbReference type="Pfam" id="PF00117">
    <property type="entry name" value="GATase"/>
    <property type="match status" value="1"/>
</dbReference>
<dbReference type="PANTHER" id="PTHR11236:SF18">
    <property type="entry name" value="AMINODEOXYCHORISMATE SYNTHASE"/>
    <property type="match status" value="1"/>
</dbReference>
<feature type="domain" description="Glutamine amidotransferase" evidence="10">
    <location>
        <begin position="27"/>
        <end position="231"/>
    </location>
</feature>
<accession>A0A167X2T2</accession>
<dbReference type="Gene3D" id="3.60.120.10">
    <property type="entry name" value="Anthranilate synthase"/>
    <property type="match status" value="1"/>
</dbReference>
<dbReference type="InterPro" id="IPR006805">
    <property type="entry name" value="Anth_synth_I_N"/>
</dbReference>
<dbReference type="GO" id="GO:0008153">
    <property type="term" value="P:4-aminobenzoate biosynthetic process"/>
    <property type="evidence" value="ECO:0007669"/>
    <property type="project" value="TreeGrafter"/>
</dbReference>
<evidence type="ECO:0000313" key="14">
    <source>
        <dbReference type="Proteomes" id="UP000242877"/>
    </source>
</evidence>
<dbReference type="SUPFAM" id="SSF52317">
    <property type="entry name" value="Class I glutamine amidotransferase-like"/>
    <property type="match status" value="1"/>
</dbReference>
<dbReference type="InterPro" id="IPR010117">
    <property type="entry name" value="PabB_fungal"/>
</dbReference>
<evidence type="ECO:0000256" key="1">
    <source>
        <dbReference type="ARBA" id="ARBA00001000"/>
    </source>
</evidence>
<dbReference type="Pfam" id="PF04715">
    <property type="entry name" value="Anth_synt_I_N"/>
    <property type="match status" value="1"/>
</dbReference>
<dbReference type="UniPathway" id="UPA00077">
    <property type="reaction ID" value="UER00149"/>
</dbReference>
<keyword evidence="6" id="KW-0289">Folate biosynthesis</keyword>
<keyword evidence="14" id="KW-1185">Reference proteome</keyword>
<dbReference type="InterPro" id="IPR005801">
    <property type="entry name" value="ADC_synthase"/>
</dbReference>
<dbReference type="InterPro" id="IPR017926">
    <property type="entry name" value="GATASE"/>
</dbReference>
<dbReference type="InterPro" id="IPR015890">
    <property type="entry name" value="Chorismate_C"/>
</dbReference>
<evidence type="ECO:0000259" key="12">
    <source>
        <dbReference type="Pfam" id="PF04715"/>
    </source>
</evidence>
<dbReference type="EC" id="2.6.1.85" evidence="4"/>
<evidence type="ECO:0000256" key="9">
    <source>
        <dbReference type="ARBA" id="ARBA00031904"/>
    </source>
</evidence>
<protein>
    <recommendedName>
        <fullName evidence="4">aminodeoxychorismate synthase</fullName>
        <ecNumber evidence="4">2.6.1.85</ecNumber>
    </recommendedName>
    <alternativeName>
        <fullName evidence="8">Para-aminobenzoate synthase</fullName>
    </alternativeName>
    <alternativeName>
        <fullName evidence="9">p-aminobenzoic acid synthase</fullName>
    </alternativeName>
</protein>
<feature type="domain" description="Chorismate-utilising enzyme C-terminal" evidence="11">
    <location>
        <begin position="516"/>
        <end position="798"/>
    </location>
</feature>
<dbReference type="GO" id="GO:0005737">
    <property type="term" value="C:cytoplasm"/>
    <property type="evidence" value="ECO:0007669"/>
    <property type="project" value="TreeGrafter"/>
</dbReference>
<dbReference type="AlphaFoldDB" id="A0A167X2T2"/>
<comment type="caution">
    <text evidence="13">The sequence shown here is derived from an EMBL/GenBank/DDBJ whole genome shotgun (WGS) entry which is preliminary data.</text>
</comment>
<dbReference type="Pfam" id="PF00425">
    <property type="entry name" value="Chorismate_bind"/>
    <property type="match status" value="1"/>
</dbReference>
<dbReference type="GO" id="GO:0046656">
    <property type="term" value="P:folic acid biosynthetic process"/>
    <property type="evidence" value="ECO:0007669"/>
    <property type="project" value="UniProtKB-KW"/>
</dbReference>
<comment type="similarity">
    <text evidence="3">In the C-terminal section; belongs to the anthranilate synthase component I family.</text>
</comment>
<evidence type="ECO:0000256" key="5">
    <source>
        <dbReference type="ARBA" id="ARBA00022679"/>
    </source>
</evidence>
<evidence type="ECO:0000259" key="10">
    <source>
        <dbReference type="Pfam" id="PF00117"/>
    </source>
</evidence>
<gene>
    <name evidence="13" type="ORF">AAP_04319</name>
</gene>
<dbReference type="PROSITE" id="PS51273">
    <property type="entry name" value="GATASE_TYPE_1"/>
    <property type="match status" value="1"/>
</dbReference>
<evidence type="ECO:0000259" key="11">
    <source>
        <dbReference type="Pfam" id="PF00425"/>
    </source>
</evidence>
<sequence>MPEPIKSNPEEMSGFDREHSRLDHVLYIDAYDSFSYNIIDMIEETTGAKVTCVTVDQFEVYEKTPEFIENILQSFDGVILGPGPGTPLNPRDIGIMREIIIYGKIPIFGICLGFQALCHEFGAGVEKLPEPKHGRVVKFMHSGKDIFQNVPEIFHVTLYHSLRVKLGHSVEDTGDLTGTDLPWQPSASCPDLVPLAWYRDDGTGKAVLMAFRHRTKPMHGVQFHPESCASSDQCKQLICNWAADVTAFKSQRLQTDTSQLREICPIQQYSDRENWTAKFMESLAQEGDVYNFCVLDLGELTAEVINEVVNEASLPGVVLESDSRYSIISASSPSAFTIDYSLLSKTLTLAVVQSVQSEEHHDVPVELVWREIQDYLRIRGLSRSDLAHCAKGAPDIPFWGGFLGYVSYEMGLNFYDCSRLSLHPASKDLAYMFVDRSVVIDKAVKKIFIQSLRRGDDLPGGWIEATSKKLLERSCKRSMNGCVPMSVSTDGQLQNGDYEADQLIKGAKLYLPDEGAYKSQILECQKYIREGDSYELCLTAETKIVLPLCETDEANVVRSWLLYKRLRKYNPGAFSGYARLCGVDIVSSSPECFIQWDRSFNYEMKPMKGTVRKGGDMTLEKARKILRSEKELGENLMIADLIRHDLTEMLGTNSTKVEKLCAVEDHGRVYQMITHVKAKPQPSQIQSRAKQLKISTDAVTPHDFDALKSTLPPGSMTGAPKIRSCQILADIEKRQRGVYSGAMGYLDVGGGGSFSVIIRTAFLWQDEKSNESIWRIGAGGAITALSTPEGEWDEMLTKLNTVLEIFKPSGNRKSPSNSN</sequence>
<evidence type="ECO:0000256" key="6">
    <source>
        <dbReference type="ARBA" id="ARBA00022909"/>
    </source>
</evidence>
<comment type="catalytic activity">
    <reaction evidence="1">
        <text>chorismate + L-glutamine = 4-amino-4-deoxychorismate + L-glutamate</text>
        <dbReference type="Rhea" id="RHEA:11672"/>
        <dbReference type="ChEBI" id="CHEBI:29748"/>
        <dbReference type="ChEBI" id="CHEBI:29985"/>
        <dbReference type="ChEBI" id="CHEBI:58359"/>
        <dbReference type="ChEBI" id="CHEBI:58406"/>
        <dbReference type="EC" id="2.6.1.85"/>
    </reaction>
</comment>
<dbReference type="EMBL" id="AZGZ01000020">
    <property type="protein sequence ID" value="KZZ89564.1"/>
    <property type="molecule type" value="Genomic_DNA"/>
</dbReference>
<proteinExistence type="inferred from homology"/>
<evidence type="ECO:0000313" key="13">
    <source>
        <dbReference type="EMBL" id="KZZ89564.1"/>
    </source>
</evidence>
<dbReference type="CDD" id="cd01743">
    <property type="entry name" value="GATase1_Anthranilate_Synthase"/>
    <property type="match status" value="1"/>
</dbReference>
<dbReference type="OrthoDB" id="64220at2759"/>
<name>A0A167X2T2_9EURO</name>
<keyword evidence="7" id="KW-0315">Glutamine amidotransferase</keyword>
<dbReference type="PANTHER" id="PTHR11236">
    <property type="entry name" value="AMINOBENZOATE/ANTHRANILATE SYNTHASE"/>
    <property type="match status" value="1"/>
</dbReference>
<dbReference type="GO" id="GO:0046654">
    <property type="term" value="P:tetrahydrofolate biosynthetic process"/>
    <property type="evidence" value="ECO:0007669"/>
    <property type="project" value="UniProtKB-UniPathway"/>
</dbReference>
<dbReference type="PRINTS" id="PR00097">
    <property type="entry name" value="ANTSNTHASEII"/>
</dbReference>
<organism evidence="13 14">
    <name type="scientific">Ascosphaera apis ARSEF 7405</name>
    <dbReference type="NCBI Taxonomy" id="392613"/>
    <lineage>
        <taxon>Eukaryota</taxon>
        <taxon>Fungi</taxon>
        <taxon>Dikarya</taxon>
        <taxon>Ascomycota</taxon>
        <taxon>Pezizomycotina</taxon>
        <taxon>Eurotiomycetes</taxon>
        <taxon>Eurotiomycetidae</taxon>
        <taxon>Onygenales</taxon>
        <taxon>Ascosphaeraceae</taxon>
        <taxon>Ascosphaera</taxon>
    </lineage>
</organism>
<evidence type="ECO:0000256" key="4">
    <source>
        <dbReference type="ARBA" id="ARBA00013139"/>
    </source>
</evidence>
<evidence type="ECO:0000256" key="8">
    <source>
        <dbReference type="ARBA" id="ARBA00031329"/>
    </source>
</evidence>
<dbReference type="InterPro" id="IPR029062">
    <property type="entry name" value="Class_I_gatase-like"/>
</dbReference>
<dbReference type="SUPFAM" id="SSF56322">
    <property type="entry name" value="ADC synthase"/>
    <property type="match status" value="1"/>
</dbReference>
<dbReference type="PRINTS" id="PR00099">
    <property type="entry name" value="CPSGATASE"/>
</dbReference>
<dbReference type="VEuPathDB" id="FungiDB:AAP_04319"/>
<comment type="pathway">
    <text evidence="2">Cofactor biosynthesis; tetrahydrofolate biosynthesis; 4-aminobenzoate from chorismate: step 1/2.</text>
</comment>
<evidence type="ECO:0000256" key="3">
    <source>
        <dbReference type="ARBA" id="ARBA00005970"/>
    </source>
</evidence>
<feature type="domain" description="Anthranilate synthase component I N-terminal" evidence="12">
    <location>
        <begin position="317"/>
        <end position="448"/>
    </location>
</feature>
<keyword evidence="5" id="KW-0808">Transferase</keyword>
<dbReference type="NCBIfam" id="TIGR01823">
    <property type="entry name" value="PabB-fungal"/>
    <property type="match status" value="1"/>
</dbReference>
<reference evidence="13 14" key="1">
    <citation type="journal article" date="2016" name="Genome Biol. Evol.">
        <title>Divergent and convergent evolution of fungal pathogenicity.</title>
        <authorList>
            <person name="Shang Y."/>
            <person name="Xiao G."/>
            <person name="Zheng P."/>
            <person name="Cen K."/>
            <person name="Zhan S."/>
            <person name="Wang C."/>
        </authorList>
    </citation>
    <scope>NUCLEOTIDE SEQUENCE [LARGE SCALE GENOMIC DNA]</scope>
    <source>
        <strain evidence="13 14">ARSEF 7405</strain>
    </source>
</reference>
<dbReference type="Proteomes" id="UP000242877">
    <property type="component" value="Unassembled WGS sequence"/>
</dbReference>
<evidence type="ECO:0000256" key="2">
    <source>
        <dbReference type="ARBA" id="ARBA00005009"/>
    </source>
</evidence>
<dbReference type="GO" id="GO:0046820">
    <property type="term" value="F:4-amino-4-deoxychorismate synthase activity"/>
    <property type="evidence" value="ECO:0007669"/>
    <property type="project" value="UniProtKB-EC"/>
</dbReference>
<dbReference type="InterPro" id="IPR019999">
    <property type="entry name" value="Anth_synth_I-like"/>
</dbReference>
<evidence type="ECO:0000256" key="7">
    <source>
        <dbReference type="ARBA" id="ARBA00022962"/>
    </source>
</evidence>
<dbReference type="PRINTS" id="PR00096">
    <property type="entry name" value="GATASE"/>
</dbReference>